<dbReference type="EMBL" id="JBEFKJ010000003">
    <property type="protein sequence ID" value="KAL2046921.1"/>
    <property type="molecule type" value="Genomic_DNA"/>
</dbReference>
<accession>A0ABR4AQ73</accession>
<gene>
    <name evidence="1" type="ORF">N7G274_000939</name>
</gene>
<reference evidence="1 2" key="1">
    <citation type="submission" date="2024-09" db="EMBL/GenBank/DDBJ databases">
        <title>Rethinking Asexuality: The Enigmatic Case of Functional Sexual Genes in Lepraria (Stereocaulaceae).</title>
        <authorList>
            <person name="Doellman M."/>
            <person name="Sun Y."/>
            <person name="Barcenas-Pena A."/>
            <person name="Lumbsch H.T."/>
            <person name="Grewe F."/>
        </authorList>
    </citation>
    <scope>NUCLEOTIDE SEQUENCE [LARGE SCALE GENOMIC DNA]</scope>
    <source>
        <strain evidence="1 2">Mercado 3170</strain>
    </source>
</reference>
<organism evidence="1 2">
    <name type="scientific">Stereocaulon virgatum</name>
    <dbReference type="NCBI Taxonomy" id="373712"/>
    <lineage>
        <taxon>Eukaryota</taxon>
        <taxon>Fungi</taxon>
        <taxon>Dikarya</taxon>
        <taxon>Ascomycota</taxon>
        <taxon>Pezizomycotina</taxon>
        <taxon>Lecanoromycetes</taxon>
        <taxon>OSLEUM clade</taxon>
        <taxon>Lecanoromycetidae</taxon>
        <taxon>Lecanorales</taxon>
        <taxon>Lecanorineae</taxon>
        <taxon>Stereocaulaceae</taxon>
        <taxon>Stereocaulon</taxon>
    </lineage>
</organism>
<proteinExistence type="predicted"/>
<dbReference type="Proteomes" id="UP001590950">
    <property type="component" value="Unassembled WGS sequence"/>
</dbReference>
<evidence type="ECO:0000313" key="2">
    <source>
        <dbReference type="Proteomes" id="UP001590950"/>
    </source>
</evidence>
<protein>
    <submittedName>
        <fullName evidence="1">Uncharacterized protein</fullName>
    </submittedName>
</protein>
<comment type="caution">
    <text evidence="1">The sequence shown here is derived from an EMBL/GenBank/DDBJ whole genome shotgun (WGS) entry which is preliminary data.</text>
</comment>
<keyword evidence="2" id="KW-1185">Reference proteome</keyword>
<sequence>MLKMSTTRLALFRVATTSTVFRQPTHPWKNHRWPTAKAKTLVQQVSFMSGSNISISAFRHEPKIDSRRQAFSVYFDEDGDAYRFEVSAPDDRSFDSVWDTVGRWLKYQADHEWSKENIEFAVKACGRANSMRFLRLIKETDMEIIPVAEAEVEDMDDIEADCEERENRRGRVFDVGGDLMKLKVELECGAGNQGRYHKFQGPFDLEKDLGGGVKIRLCNRVFADKVVLEH</sequence>
<name>A0ABR4AQ73_9LECA</name>
<evidence type="ECO:0000313" key="1">
    <source>
        <dbReference type="EMBL" id="KAL2046921.1"/>
    </source>
</evidence>